<proteinExistence type="inferred from homology"/>
<dbReference type="Proteomes" id="UP001207742">
    <property type="component" value="Unassembled WGS sequence"/>
</dbReference>
<accession>A0ABT3IGA1</accession>
<dbReference type="EMBL" id="JAPDNS010000001">
    <property type="protein sequence ID" value="MCW3482990.1"/>
    <property type="molecule type" value="Genomic_DNA"/>
</dbReference>
<evidence type="ECO:0000256" key="4">
    <source>
        <dbReference type="ARBA" id="ARBA00022801"/>
    </source>
</evidence>
<dbReference type="SUPFAM" id="SSF53187">
    <property type="entry name" value="Zn-dependent exopeptidases"/>
    <property type="match status" value="1"/>
</dbReference>
<keyword evidence="4" id="KW-0378">Hydrolase</keyword>
<evidence type="ECO:0000256" key="5">
    <source>
        <dbReference type="ARBA" id="ARBA00022833"/>
    </source>
</evidence>
<feature type="signal peptide" evidence="8">
    <location>
        <begin position="1"/>
        <end position="25"/>
    </location>
</feature>
<evidence type="ECO:0000256" key="1">
    <source>
        <dbReference type="ARBA" id="ARBA00001947"/>
    </source>
</evidence>
<comment type="similarity">
    <text evidence="2 7">Belongs to the peptidase M14 family.</text>
</comment>
<protein>
    <submittedName>
        <fullName evidence="10">M14 family metallopeptidase</fullName>
    </submittedName>
</protein>
<evidence type="ECO:0000256" key="8">
    <source>
        <dbReference type="SAM" id="SignalP"/>
    </source>
</evidence>
<evidence type="ECO:0000256" key="6">
    <source>
        <dbReference type="ARBA" id="ARBA00023049"/>
    </source>
</evidence>
<evidence type="ECO:0000313" key="10">
    <source>
        <dbReference type="EMBL" id="MCW3482990.1"/>
    </source>
</evidence>
<sequence length="851" mass="94357">MHKQLSTLFLLALLLTTFNGYTQQAYYFPDAVTFDPKVPTPEQFLGYPIGSHYTRHDQLVAYFRELAKTSDRVHLQEIGKTYEERPQLIATLTAPENYKNIAQIRQEHLRQRDPSQPALSGQAPVVVWLGYSVHGNETSSGEAALLTAYFLAANQDTATTRFLREAVILIDPALNPDGRDRAANWHNSYKSFPPVADPEDREHNEQWPAGRTNHFFTDLNRDWLAATQTESRHRLDFFHQWYPNVHIDFHEMGTNSTYYFEPSPAGRQSPILPQASYDGNAVLAKYHAAALDKIGSLYFTKEAFDNLSPIYGSTYPDFYGAVGVTFEQGSSRGLVQESSNGLLTFPFTIRNHVTNGIATVRGAVAEKNYLFKLQKEFFRSAVEQGSRHAAKAYVFGDSRDVTLTQKLLALVLTHHIKVFNLNGDLTLNGKKFEQGKAYIIPAAQPDFRIIHSLFEATAPLTDSAFYDNTSWSVAHAYGLQFAAIKNAGFSLGTPVTAATPVKGTVTATATTYAYLLDWSDYNASKALYYLLEKGVHVKTAFKPFTATTPGGRQNFSYGSLVIPVAAQTVSPDTLYAIVQRAATQAQVSITTTATGYSLQGIDLGSNNIVGVEKPTVALLTGNGISVGESGQVWFLLNQQLQLPVTKLDVNSVGKIRLERYNTLILVNGNYSSLSKAAVSSIKNWVQAGGNLITFKNAAEWAIQENLLPEQVFTDTTRKKEETVRLDFATREETEAAKRINGGIFTADIDITHPLAFGLNDRRIFFTKTGNTILRPSRNKYATVAQYLPASYVSGYVSKQNIAQISNSAAIITGSTGDGTVTLFAEDPTYRHYWHGTDRLLLNAIFFGKYIQ</sequence>
<dbReference type="PANTHER" id="PTHR11705:SF143">
    <property type="entry name" value="SLL0236 PROTEIN"/>
    <property type="match status" value="1"/>
</dbReference>
<evidence type="ECO:0000256" key="2">
    <source>
        <dbReference type="ARBA" id="ARBA00005988"/>
    </source>
</evidence>
<keyword evidence="11" id="KW-1185">Reference proteome</keyword>
<dbReference type="PANTHER" id="PTHR11705">
    <property type="entry name" value="PROTEASE FAMILY M14 CARBOXYPEPTIDASE A,B"/>
    <property type="match status" value="1"/>
</dbReference>
<evidence type="ECO:0000259" key="9">
    <source>
        <dbReference type="PROSITE" id="PS52035"/>
    </source>
</evidence>
<dbReference type="RefSeq" id="WP_264727867.1">
    <property type="nucleotide sequence ID" value="NZ_JAPDNR010000001.1"/>
</dbReference>
<dbReference type="CDD" id="cd06238">
    <property type="entry name" value="M14-like"/>
    <property type="match status" value="1"/>
</dbReference>
<dbReference type="Pfam" id="PF00246">
    <property type="entry name" value="Peptidase_M14"/>
    <property type="match status" value="1"/>
</dbReference>
<feature type="domain" description="Peptidase M14" evidence="9">
    <location>
        <begin position="52"/>
        <end position="349"/>
    </location>
</feature>
<comment type="cofactor">
    <cofactor evidence="1">
        <name>Zn(2+)</name>
        <dbReference type="ChEBI" id="CHEBI:29105"/>
    </cofactor>
</comment>
<dbReference type="Gene3D" id="3.40.50.880">
    <property type="match status" value="1"/>
</dbReference>
<keyword evidence="3" id="KW-0645">Protease</keyword>
<dbReference type="InterPro" id="IPR029062">
    <property type="entry name" value="Class_I_gatase-like"/>
</dbReference>
<dbReference type="Gene3D" id="3.40.630.10">
    <property type="entry name" value="Zn peptidases"/>
    <property type="match status" value="1"/>
</dbReference>
<keyword evidence="6" id="KW-0482">Metalloprotease</keyword>
<comment type="caution">
    <text evidence="10">The sequence shown here is derived from an EMBL/GenBank/DDBJ whole genome shotgun (WGS) entry which is preliminary data.</text>
</comment>
<feature type="chain" id="PRO_5045488926" evidence="8">
    <location>
        <begin position="26"/>
        <end position="851"/>
    </location>
</feature>
<reference evidence="10 11" key="1">
    <citation type="submission" date="2022-10" db="EMBL/GenBank/DDBJ databases">
        <title>Chitinophaga nivalis PC15 sp. nov., isolated from Pyeongchang county, South Korea.</title>
        <authorList>
            <person name="Trinh H.N."/>
        </authorList>
    </citation>
    <scope>NUCLEOTIDE SEQUENCE [LARGE SCALE GENOMIC DNA]</scope>
    <source>
        <strain evidence="10 11">PC14</strain>
    </source>
</reference>
<gene>
    <name evidence="10" type="ORF">OL497_03760</name>
</gene>
<dbReference type="SUPFAM" id="SSF52317">
    <property type="entry name" value="Class I glutamine amidotransferase-like"/>
    <property type="match status" value="1"/>
</dbReference>
<dbReference type="PROSITE" id="PS52035">
    <property type="entry name" value="PEPTIDASE_M14"/>
    <property type="match status" value="1"/>
</dbReference>
<evidence type="ECO:0000256" key="7">
    <source>
        <dbReference type="PROSITE-ProRule" id="PRU01379"/>
    </source>
</evidence>
<keyword evidence="8" id="KW-0732">Signal</keyword>
<evidence type="ECO:0000256" key="3">
    <source>
        <dbReference type="ARBA" id="ARBA00022670"/>
    </source>
</evidence>
<evidence type="ECO:0000313" key="11">
    <source>
        <dbReference type="Proteomes" id="UP001207742"/>
    </source>
</evidence>
<organism evidence="10 11">
    <name type="scientific">Chitinophaga nivalis</name>
    <dbReference type="NCBI Taxonomy" id="2991709"/>
    <lineage>
        <taxon>Bacteria</taxon>
        <taxon>Pseudomonadati</taxon>
        <taxon>Bacteroidota</taxon>
        <taxon>Chitinophagia</taxon>
        <taxon>Chitinophagales</taxon>
        <taxon>Chitinophagaceae</taxon>
        <taxon>Chitinophaga</taxon>
    </lineage>
</organism>
<keyword evidence="5" id="KW-0862">Zinc</keyword>
<dbReference type="InterPro" id="IPR000834">
    <property type="entry name" value="Peptidase_M14"/>
</dbReference>
<name>A0ABT3IGA1_9BACT</name>
<dbReference type="SMART" id="SM00631">
    <property type="entry name" value="Zn_pept"/>
    <property type="match status" value="1"/>
</dbReference>
<feature type="active site" description="Proton donor/acceptor" evidence="7">
    <location>
        <position position="327"/>
    </location>
</feature>